<dbReference type="EMBL" id="JAFICZ010000001">
    <property type="protein sequence ID" value="MBP1293118.1"/>
    <property type="molecule type" value="Genomic_DNA"/>
</dbReference>
<evidence type="ECO:0000256" key="1">
    <source>
        <dbReference type="SAM" id="MobiDB-lite"/>
    </source>
</evidence>
<keyword evidence="2" id="KW-1133">Transmembrane helix</keyword>
<evidence type="ECO:0000313" key="3">
    <source>
        <dbReference type="EMBL" id="MBP1293118.1"/>
    </source>
</evidence>
<organism evidence="3 4">
    <name type="scientific">Bradyrhizobium elkanii</name>
    <dbReference type="NCBI Taxonomy" id="29448"/>
    <lineage>
        <taxon>Bacteria</taxon>
        <taxon>Pseudomonadati</taxon>
        <taxon>Pseudomonadota</taxon>
        <taxon>Alphaproteobacteria</taxon>
        <taxon>Hyphomicrobiales</taxon>
        <taxon>Nitrobacteraceae</taxon>
        <taxon>Bradyrhizobium</taxon>
    </lineage>
</organism>
<accession>A0A8I1YAT1</accession>
<feature type="compositionally biased region" description="Basic and acidic residues" evidence="1">
    <location>
        <begin position="114"/>
        <end position="128"/>
    </location>
</feature>
<keyword evidence="2" id="KW-0472">Membrane</keyword>
<reference evidence="3" key="1">
    <citation type="submission" date="2021-02" db="EMBL/GenBank/DDBJ databases">
        <title>Genomic Encyclopedia of Type Strains, Phase IV (KMG-V): Genome sequencing to study the core and pangenomes of soil and plant-associated prokaryotes.</title>
        <authorList>
            <person name="Whitman W."/>
        </authorList>
    </citation>
    <scope>NUCLEOTIDE SEQUENCE</scope>
    <source>
        <strain evidence="3">USDA 406</strain>
    </source>
</reference>
<sequence>MAVLVRAIQLTDYDLRRALRSNWSKNVTIAFTLLLTSILVGLATSLYFRVWTLMLESPLVAVLAAIVLQSDGFSFATGAPIVVACLAFNQFAYLAGALLSPGTDGSMAEEIDGLPDRRGEHNIRGQNE</sequence>
<feature type="region of interest" description="Disordered" evidence="1">
    <location>
        <begin position="109"/>
        <end position="128"/>
    </location>
</feature>
<name>A0A8I1YAT1_BRAEL</name>
<keyword evidence="2" id="KW-0812">Transmembrane</keyword>
<evidence type="ECO:0000313" key="4">
    <source>
        <dbReference type="Proteomes" id="UP000673383"/>
    </source>
</evidence>
<proteinExistence type="predicted"/>
<feature type="transmembrane region" description="Helical" evidence="2">
    <location>
        <begin position="60"/>
        <end position="88"/>
    </location>
</feature>
<protein>
    <submittedName>
        <fullName evidence="3">Uncharacterized protein</fullName>
    </submittedName>
</protein>
<comment type="caution">
    <text evidence="3">The sequence shown here is derived from an EMBL/GenBank/DDBJ whole genome shotgun (WGS) entry which is preliminary data.</text>
</comment>
<dbReference type="RefSeq" id="WP_244980906.1">
    <property type="nucleotide sequence ID" value="NZ_JAFICZ010000001.1"/>
</dbReference>
<evidence type="ECO:0000256" key="2">
    <source>
        <dbReference type="SAM" id="Phobius"/>
    </source>
</evidence>
<dbReference type="AlphaFoldDB" id="A0A8I1YAT1"/>
<dbReference type="Proteomes" id="UP000673383">
    <property type="component" value="Unassembled WGS sequence"/>
</dbReference>
<feature type="transmembrane region" description="Helical" evidence="2">
    <location>
        <begin position="26"/>
        <end position="48"/>
    </location>
</feature>
<gene>
    <name evidence="3" type="ORF">JOH49_002871</name>
</gene>